<dbReference type="EMBL" id="BK014714">
    <property type="protein sequence ID" value="DAD69068.1"/>
    <property type="molecule type" value="Genomic_DNA"/>
</dbReference>
<reference evidence="1" key="1">
    <citation type="journal article" date="2021" name="Proc. Natl. Acad. Sci. U.S.A.">
        <title>A Catalog of Tens of Thousands of Viruses from Human Metagenomes Reveals Hidden Associations with Chronic Diseases.</title>
        <authorList>
            <person name="Tisza M.J."/>
            <person name="Buck C.B."/>
        </authorList>
    </citation>
    <scope>NUCLEOTIDE SEQUENCE</scope>
    <source>
        <strain evidence="1">CtFiA6</strain>
    </source>
</reference>
<evidence type="ECO:0000313" key="1">
    <source>
        <dbReference type="EMBL" id="DAD69068.1"/>
    </source>
</evidence>
<name>A0A8S5LGB0_9CAUD</name>
<sequence length="145" mass="15717">MDRLKTDYKDDVFTGQRKYRELDNGDGTKTFIDNTVYSQKGNKFGAKDINATNAAVNRLSAVTEVTLLAKNWQGTKPYTQTVNVVGIAETDMPVANAKIEKGAAKAVKKAAACIDGFTTANGSVTFYCNDKKPAVDLVIQLKGVM</sequence>
<protein>
    <submittedName>
        <fullName evidence="1">Uncharacterized protein</fullName>
    </submittedName>
</protein>
<organism evidence="1">
    <name type="scientific">Siphoviridae sp. ctFiA6</name>
    <dbReference type="NCBI Taxonomy" id="2823573"/>
    <lineage>
        <taxon>Viruses</taxon>
        <taxon>Duplodnaviria</taxon>
        <taxon>Heunggongvirae</taxon>
        <taxon>Uroviricota</taxon>
        <taxon>Caudoviricetes</taxon>
    </lineage>
</organism>
<accession>A0A8S5LGB0</accession>
<proteinExistence type="predicted"/>